<feature type="compositionally biased region" description="Basic and acidic residues" evidence="2">
    <location>
        <begin position="207"/>
        <end position="227"/>
    </location>
</feature>
<dbReference type="Proteomes" id="UP001151760">
    <property type="component" value="Unassembled WGS sequence"/>
</dbReference>
<accession>A0ABQ5GIH2</accession>
<keyword evidence="1" id="KW-0175">Coiled coil</keyword>
<protein>
    <recommendedName>
        <fullName evidence="5">Xylulose kinase-1</fullName>
    </recommendedName>
</protein>
<keyword evidence="4" id="KW-1185">Reference proteome</keyword>
<evidence type="ECO:0000256" key="2">
    <source>
        <dbReference type="SAM" id="MobiDB-lite"/>
    </source>
</evidence>
<feature type="compositionally biased region" description="Basic and acidic residues" evidence="2">
    <location>
        <begin position="405"/>
        <end position="428"/>
    </location>
</feature>
<evidence type="ECO:0000313" key="4">
    <source>
        <dbReference type="Proteomes" id="UP001151760"/>
    </source>
</evidence>
<feature type="compositionally biased region" description="Polar residues" evidence="2">
    <location>
        <begin position="241"/>
        <end position="250"/>
    </location>
</feature>
<reference evidence="3" key="2">
    <citation type="submission" date="2022-01" db="EMBL/GenBank/DDBJ databases">
        <authorList>
            <person name="Yamashiro T."/>
            <person name="Shiraishi A."/>
            <person name="Satake H."/>
            <person name="Nakayama K."/>
        </authorList>
    </citation>
    <scope>NUCLEOTIDE SEQUENCE</scope>
</reference>
<evidence type="ECO:0000313" key="3">
    <source>
        <dbReference type="EMBL" id="GJT74974.1"/>
    </source>
</evidence>
<organism evidence="3 4">
    <name type="scientific">Tanacetum coccineum</name>
    <dbReference type="NCBI Taxonomy" id="301880"/>
    <lineage>
        <taxon>Eukaryota</taxon>
        <taxon>Viridiplantae</taxon>
        <taxon>Streptophyta</taxon>
        <taxon>Embryophyta</taxon>
        <taxon>Tracheophyta</taxon>
        <taxon>Spermatophyta</taxon>
        <taxon>Magnoliopsida</taxon>
        <taxon>eudicotyledons</taxon>
        <taxon>Gunneridae</taxon>
        <taxon>Pentapetalae</taxon>
        <taxon>asterids</taxon>
        <taxon>campanulids</taxon>
        <taxon>Asterales</taxon>
        <taxon>Asteraceae</taxon>
        <taxon>Asteroideae</taxon>
        <taxon>Anthemideae</taxon>
        <taxon>Anthemidinae</taxon>
        <taxon>Tanacetum</taxon>
    </lineage>
</organism>
<feature type="region of interest" description="Disordered" evidence="2">
    <location>
        <begin position="207"/>
        <end position="266"/>
    </location>
</feature>
<reference evidence="3" key="1">
    <citation type="journal article" date="2022" name="Int. J. Mol. Sci.">
        <title>Draft Genome of Tanacetum Coccineum: Genomic Comparison of Closely Related Tanacetum-Family Plants.</title>
        <authorList>
            <person name="Yamashiro T."/>
            <person name="Shiraishi A."/>
            <person name="Nakayama K."/>
            <person name="Satake H."/>
        </authorList>
    </citation>
    <scope>NUCLEOTIDE SEQUENCE</scope>
</reference>
<proteinExistence type="predicted"/>
<evidence type="ECO:0008006" key="5">
    <source>
        <dbReference type="Google" id="ProtNLM"/>
    </source>
</evidence>
<sequence>MANLEFCDIHNMVAYLKKPSGSEGFQEIVDFLNGSHIRYDLTKNPTIYVSLIKTFWQTTTIRTVNNGEQEITATVDGKEFTVTEASVRRHLQLADVDGISVLPTTEFFDQLSLMGYAYGDVHEERGENVEKAATIATNLDAERAVELKELMDMCTKLSDGVLDLENVKNAQALEIQELKKRVKKLEKKKKSRTPQLKRRLFKVRIESSAEKSLGDQEDSSKQGKNEIDQDEGISYAPVTTAGVSVSTGEPSTPPPPPTTTTTPIEDEDLTIAQTLMKMKSEKSKANDYELAAKLQAKESILSWEQGEISIKERSKLFVELMNERKKHFARLKAEEQRRKPPTKTQKRNLMSTYLKNMAGYKNTQLKNKSFEEIQIETIESEVDRAVPELAAGSSKRDAEEELDQESSKRQKTGESSELAEEPKDKEADELSQEELQ</sequence>
<name>A0ABQ5GIH2_9ASTR</name>
<dbReference type="EMBL" id="BQNB010018488">
    <property type="protein sequence ID" value="GJT74974.1"/>
    <property type="molecule type" value="Genomic_DNA"/>
</dbReference>
<gene>
    <name evidence="3" type="ORF">Tco_1041699</name>
</gene>
<feature type="region of interest" description="Disordered" evidence="2">
    <location>
        <begin position="381"/>
        <end position="436"/>
    </location>
</feature>
<evidence type="ECO:0000256" key="1">
    <source>
        <dbReference type="SAM" id="Coils"/>
    </source>
</evidence>
<comment type="caution">
    <text evidence="3">The sequence shown here is derived from an EMBL/GenBank/DDBJ whole genome shotgun (WGS) entry which is preliminary data.</text>
</comment>
<feature type="coiled-coil region" evidence="1">
    <location>
        <begin position="161"/>
        <end position="188"/>
    </location>
</feature>